<comment type="similarity">
    <text evidence="1 6 7">Belongs to the peptidase S8 family.</text>
</comment>
<dbReference type="HOGENOM" id="CLU_011263_15_5_2"/>
<evidence type="ECO:0000313" key="11">
    <source>
        <dbReference type="EMBL" id="AFD00746.1"/>
    </source>
</evidence>
<proteinExistence type="inferred from homology"/>
<dbReference type="Gene3D" id="3.40.50.200">
    <property type="entry name" value="Peptidase S8/S53 domain"/>
    <property type="match status" value="1"/>
</dbReference>
<evidence type="ECO:0000256" key="8">
    <source>
        <dbReference type="SAM" id="MobiDB-lite"/>
    </source>
</evidence>
<sequence length="742" mass="77110">MLIVLLSSMAVVGASQSMVNTAESGASSGYSTYIVAFKGDPSIQAESRLAGLLDSFNGRIVYHYSIIDGVAVTMPDDRVDELKALSDVKYVEKDQQVHILLDRAVPQIGADKVWASGYTGKGVKVCVIDTGVDASHPDLNGNKVVAWVDYVNGKSTPYDDHGHGTHVSSTIAGTGNASGGQYRGVAPEASLMEAKVLSSQGSGSNTNILKAIDWAVNNGAQVISMSLGSNSHSQAMDDAIKNAVNRGVVVVVAAGNSGPNARTIACPGDSPDAITVGAVDRNDAIASFSSRGPTYDGRIKPDVTNVGVGLMAAKAAGTNAGKGTQYYVAMSGTSMATPMTSGVVALLLQANGSLTPAQVKDVLTKTAKPLGGSVPNNNYGYGRVDAKAALDYVLTGKVPAPTPTPTPGPSPTPTPQPGAGYSVTLTNMFAKYNGQYGQMERFQVKAGTTIAQGIMLANTGSAADSYTVTVNGIPGSWWTMSGYDGGTLQPKGGAAYLTLQVTPGADAASGSYRFNVTATSKTDSSVMSTKSYTLNVVSSISNPVPGKSFAGAVSRGQEYYAYLAPDSAGQITATISWQSFSNDLNGYLYDPSGKLVARAENRHTTSETVQYSAPAGGYYLLKVTANAYSPVSFTGSTNVNVQPAYVKAGTIQPGRPVTLSISADGKKPINARVAWTWPYNTIALSLLDSSGQKVAQGTRVSDGFNSAYEQIDYKATAGTYTLKLESDSSSQLSYKLVTPFQL</sequence>
<dbReference type="PROSITE" id="PS51892">
    <property type="entry name" value="SUBTILASE"/>
    <property type="match status" value="1"/>
</dbReference>
<dbReference type="PANTHER" id="PTHR43806">
    <property type="entry name" value="PEPTIDASE S8"/>
    <property type="match status" value="1"/>
</dbReference>
<keyword evidence="3 6" id="KW-0378">Hydrolase</keyword>
<dbReference type="GeneID" id="11972160"/>
<dbReference type="RefSeq" id="WP_014406577.1">
    <property type="nucleotide sequence ID" value="NC_017034.1"/>
</dbReference>
<dbReference type="InterPro" id="IPR050131">
    <property type="entry name" value="Peptidase_S8_subtilisin-like"/>
</dbReference>
<dbReference type="SUPFAM" id="SSF54897">
    <property type="entry name" value="Protease propeptides/inhibitors"/>
    <property type="match status" value="1"/>
</dbReference>
<dbReference type="InterPro" id="IPR010259">
    <property type="entry name" value="S8pro/Inhibitor_I9"/>
</dbReference>
<evidence type="ECO:0000256" key="7">
    <source>
        <dbReference type="RuleBase" id="RU003355"/>
    </source>
</evidence>
<evidence type="ECO:0000256" key="5">
    <source>
        <dbReference type="PIRSR" id="PIRSR615500-1"/>
    </source>
</evidence>
<dbReference type="STRING" id="1041930.Mtc_2006"/>
<accession>H8I699</accession>
<evidence type="ECO:0000259" key="9">
    <source>
        <dbReference type="Pfam" id="PF00082"/>
    </source>
</evidence>
<dbReference type="eggNOG" id="arCOG00702">
    <property type="taxonomic scope" value="Archaea"/>
</dbReference>
<dbReference type="GO" id="GO:0004252">
    <property type="term" value="F:serine-type endopeptidase activity"/>
    <property type="evidence" value="ECO:0007669"/>
    <property type="project" value="UniProtKB-UniRule"/>
</dbReference>
<dbReference type="Gene3D" id="3.30.70.80">
    <property type="entry name" value="Peptidase S8 propeptide/proteinase inhibitor I9"/>
    <property type="match status" value="1"/>
</dbReference>
<dbReference type="InterPro" id="IPR023828">
    <property type="entry name" value="Peptidase_S8_Ser-AS"/>
</dbReference>
<feature type="region of interest" description="Disordered" evidence="8">
    <location>
        <begin position="398"/>
        <end position="418"/>
    </location>
</feature>
<dbReference type="InterPro" id="IPR015500">
    <property type="entry name" value="Peptidase_S8_subtilisin-rel"/>
</dbReference>
<organism evidence="11 12">
    <name type="scientific">Methanocella conradii (strain DSM 24694 / JCM 17849 / CGMCC 1.5162 / HZ254)</name>
    <dbReference type="NCBI Taxonomy" id="1041930"/>
    <lineage>
        <taxon>Archaea</taxon>
        <taxon>Methanobacteriati</taxon>
        <taxon>Methanobacteriota</taxon>
        <taxon>Stenosarchaea group</taxon>
        <taxon>Methanomicrobia</taxon>
        <taxon>Methanocellales</taxon>
        <taxon>Methanocellaceae</taxon>
        <taxon>Methanocella</taxon>
    </lineage>
</organism>
<dbReference type="InterPro" id="IPR037045">
    <property type="entry name" value="S8pro/Inhibitor_I9_sf"/>
</dbReference>
<dbReference type="Pfam" id="PF00082">
    <property type="entry name" value="Peptidase_S8"/>
    <property type="match status" value="1"/>
</dbReference>
<dbReference type="Gene3D" id="2.60.120.380">
    <property type="match status" value="2"/>
</dbReference>
<feature type="domain" description="Inhibitor I9" evidence="10">
    <location>
        <begin position="51"/>
        <end position="99"/>
    </location>
</feature>
<dbReference type="AlphaFoldDB" id="H8I699"/>
<evidence type="ECO:0000256" key="6">
    <source>
        <dbReference type="PROSITE-ProRule" id="PRU01240"/>
    </source>
</evidence>
<dbReference type="KEGG" id="mez:Mtc_2006"/>
<dbReference type="InterPro" id="IPR036852">
    <property type="entry name" value="Peptidase_S8/S53_dom_sf"/>
</dbReference>
<dbReference type="Proteomes" id="UP000005233">
    <property type="component" value="Chromosome"/>
</dbReference>
<evidence type="ECO:0000313" key="12">
    <source>
        <dbReference type="Proteomes" id="UP000005233"/>
    </source>
</evidence>
<evidence type="ECO:0000256" key="1">
    <source>
        <dbReference type="ARBA" id="ARBA00011073"/>
    </source>
</evidence>
<dbReference type="InterPro" id="IPR022398">
    <property type="entry name" value="Peptidase_S8_His-AS"/>
</dbReference>
<dbReference type="InterPro" id="IPR023827">
    <property type="entry name" value="Peptidase_S8_Asp-AS"/>
</dbReference>
<keyword evidence="4 6" id="KW-0720">Serine protease</keyword>
<dbReference type="eggNOG" id="arCOG02081">
    <property type="taxonomic scope" value="Archaea"/>
</dbReference>
<dbReference type="SMR" id="H8I699"/>
<dbReference type="Pfam" id="PF05922">
    <property type="entry name" value="Inhibitor_I9"/>
    <property type="match status" value="1"/>
</dbReference>
<evidence type="ECO:0000256" key="2">
    <source>
        <dbReference type="ARBA" id="ARBA00022670"/>
    </source>
</evidence>
<feature type="active site" description="Charge relay system" evidence="5 6">
    <location>
        <position position="163"/>
    </location>
</feature>
<evidence type="ECO:0000256" key="3">
    <source>
        <dbReference type="ARBA" id="ARBA00022801"/>
    </source>
</evidence>
<dbReference type="PROSITE" id="PS00138">
    <property type="entry name" value="SUBTILASE_SER"/>
    <property type="match status" value="1"/>
</dbReference>
<feature type="compositionally biased region" description="Pro residues" evidence="8">
    <location>
        <begin position="400"/>
        <end position="416"/>
    </location>
</feature>
<evidence type="ECO:0000256" key="4">
    <source>
        <dbReference type="ARBA" id="ARBA00022825"/>
    </source>
</evidence>
<dbReference type="PROSITE" id="PS00137">
    <property type="entry name" value="SUBTILASE_HIS"/>
    <property type="match status" value="1"/>
</dbReference>
<keyword evidence="2 6" id="KW-0645">Protease</keyword>
<dbReference type="PRINTS" id="PR00723">
    <property type="entry name" value="SUBTILISIN"/>
</dbReference>
<name>H8I699_METCZ</name>
<dbReference type="SUPFAM" id="SSF52743">
    <property type="entry name" value="Subtilisin-like"/>
    <property type="match status" value="1"/>
</dbReference>
<dbReference type="GO" id="GO:0006508">
    <property type="term" value="P:proteolysis"/>
    <property type="evidence" value="ECO:0007669"/>
    <property type="project" value="UniProtKB-KW"/>
</dbReference>
<dbReference type="InterPro" id="IPR000209">
    <property type="entry name" value="Peptidase_S8/S53_dom"/>
</dbReference>
<protein>
    <submittedName>
        <fullName evidence="11">Subtilisin-like serine proteases (Peptidase S8 family)</fullName>
    </submittedName>
</protein>
<reference evidence="11 12" key="1">
    <citation type="journal article" date="2012" name="J. Bacteriol.">
        <title>Complete genome sequence of a thermophilic methanogen, Methanocella conradii HZ254, isolated from Chinese rice field soil.</title>
        <authorList>
            <person name="Lu Z."/>
            <person name="Lu Y."/>
        </authorList>
    </citation>
    <scope>NUCLEOTIDE SEQUENCE [LARGE SCALE GENOMIC DNA]</scope>
    <source>
        <strain evidence="12">DSM 24694 / JCM 17849 / CGMCC 1.5162 / HZ254</strain>
    </source>
</reference>
<feature type="active site" description="Charge relay system" evidence="5 6">
    <location>
        <position position="334"/>
    </location>
</feature>
<feature type="active site" description="Charge relay system" evidence="5 6">
    <location>
        <position position="129"/>
    </location>
</feature>
<dbReference type="PANTHER" id="PTHR43806:SF65">
    <property type="entry name" value="SERINE PROTEASE APRX"/>
    <property type="match status" value="1"/>
</dbReference>
<dbReference type="EMBL" id="CP003243">
    <property type="protein sequence ID" value="AFD00746.1"/>
    <property type="molecule type" value="Genomic_DNA"/>
</dbReference>
<gene>
    <name evidence="11" type="ordered locus">Mtc_2006</name>
</gene>
<keyword evidence="12" id="KW-1185">Reference proteome</keyword>
<dbReference type="PROSITE" id="PS00136">
    <property type="entry name" value="SUBTILASE_ASP"/>
    <property type="match status" value="1"/>
</dbReference>
<evidence type="ECO:0000259" key="10">
    <source>
        <dbReference type="Pfam" id="PF05922"/>
    </source>
</evidence>
<feature type="domain" description="Peptidase S8/S53" evidence="9">
    <location>
        <begin position="120"/>
        <end position="382"/>
    </location>
</feature>
<dbReference type="CDD" id="cd07487">
    <property type="entry name" value="Peptidases_S8_1"/>
    <property type="match status" value="1"/>
</dbReference>